<dbReference type="GeneID" id="6093876"/>
<dbReference type="EnsemblBacteria" id="ACB07345">
    <property type="protein sequence ID" value="ACB07345"/>
    <property type="gene ID" value="Kcr_0592"/>
</dbReference>
<feature type="domain" description="Methyltransferase" evidence="4">
    <location>
        <begin position="39"/>
        <end position="132"/>
    </location>
</feature>
<dbReference type="OrthoDB" id="1018at2157"/>
<evidence type="ECO:0000313" key="6">
    <source>
        <dbReference type="Proteomes" id="UP000001686"/>
    </source>
</evidence>
<protein>
    <submittedName>
        <fullName evidence="5">Methyltransferase type 11</fullName>
    </submittedName>
</protein>
<dbReference type="InParanoid" id="B1L4G6"/>
<accession>B1L4G6</accession>
<keyword evidence="6" id="KW-1185">Reference proteome</keyword>
<dbReference type="RefSeq" id="WP_012309242.1">
    <property type="nucleotide sequence ID" value="NC_010482.1"/>
</dbReference>
<evidence type="ECO:0000313" key="5">
    <source>
        <dbReference type="EMBL" id="ACB07345.1"/>
    </source>
</evidence>
<dbReference type="CDD" id="cd02440">
    <property type="entry name" value="AdoMet_MTases"/>
    <property type="match status" value="1"/>
</dbReference>
<dbReference type="SUPFAM" id="SSF53335">
    <property type="entry name" value="S-adenosyl-L-methionine-dependent methyltransferases"/>
    <property type="match status" value="1"/>
</dbReference>
<dbReference type="InterPro" id="IPR029063">
    <property type="entry name" value="SAM-dependent_MTases_sf"/>
</dbReference>
<gene>
    <name evidence="5" type="ordered locus">Kcr_0592</name>
</gene>
<dbReference type="AlphaFoldDB" id="B1L4G6"/>
<organism evidence="5 6">
    <name type="scientific">Korarchaeum cryptofilum (strain OPF8)</name>
    <dbReference type="NCBI Taxonomy" id="374847"/>
    <lineage>
        <taxon>Archaea</taxon>
        <taxon>Thermoproteota</taxon>
        <taxon>Candidatus Korarchaeia</taxon>
        <taxon>Candidatus Korarchaeales</taxon>
        <taxon>Candidatus Korarchaeaceae</taxon>
        <taxon>Candidatus Korarchaeum</taxon>
    </lineage>
</organism>
<dbReference type="EMBL" id="CP000968">
    <property type="protein sequence ID" value="ACB07345.1"/>
    <property type="molecule type" value="Genomic_DNA"/>
</dbReference>
<dbReference type="Gene3D" id="2.20.25.110">
    <property type="entry name" value="S-adenosyl-L-methionine-dependent methyltransferases"/>
    <property type="match status" value="1"/>
</dbReference>
<dbReference type="Proteomes" id="UP000001686">
    <property type="component" value="Chromosome"/>
</dbReference>
<dbReference type="PhylomeDB" id="B1L4G6"/>
<keyword evidence="2" id="KW-0808">Transferase</keyword>
<dbReference type="Gene3D" id="3.40.50.150">
    <property type="entry name" value="Vaccinia Virus protein VP39"/>
    <property type="match status" value="1"/>
</dbReference>
<dbReference type="STRING" id="374847.Kcr_0592"/>
<evidence type="ECO:0000256" key="1">
    <source>
        <dbReference type="ARBA" id="ARBA00022603"/>
    </source>
</evidence>
<dbReference type="Pfam" id="PF13649">
    <property type="entry name" value="Methyltransf_25"/>
    <property type="match status" value="1"/>
</dbReference>
<dbReference type="HOGENOM" id="CLU_069129_1_2_2"/>
<evidence type="ECO:0000256" key="2">
    <source>
        <dbReference type="ARBA" id="ARBA00022679"/>
    </source>
</evidence>
<reference evidence="5 6" key="1">
    <citation type="journal article" date="2008" name="Proc. Natl. Acad. Sci. U.S.A.">
        <title>A korarchaeal genome reveals new insights into the evolution of the Archaea.</title>
        <authorList>
            <person name="Elkins J.G."/>
            <person name="Podar M."/>
            <person name="Graham D.E."/>
            <person name="Makarova K.S."/>
            <person name="Wolf Y."/>
            <person name="Randau L."/>
            <person name="Hedlund B.P."/>
            <person name="Brochier-Armanet C."/>
            <person name="Kunin V."/>
            <person name="Anderson I."/>
            <person name="Lapidus A."/>
            <person name="Goltsman E."/>
            <person name="Barry K."/>
            <person name="Koonin E.V."/>
            <person name="Hugenholtz P."/>
            <person name="Kyrpides N."/>
            <person name="Wanner G."/>
            <person name="Richardson P."/>
            <person name="Keller M."/>
            <person name="Stetter K.O."/>
        </authorList>
    </citation>
    <scope>NUCLEOTIDE SEQUENCE [LARGE SCALE GENOMIC DNA]</scope>
    <source>
        <strain evidence="6">OPF8</strain>
    </source>
</reference>
<dbReference type="GO" id="GO:0032259">
    <property type="term" value="P:methylation"/>
    <property type="evidence" value="ECO:0007669"/>
    <property type="project" value="UniProtKB-KW"/>
</dbReference>
<dbReference type="PANTHER" id="PTHR43464:SF19">
    <property type="entry name" value="UBIQUINONE BIOSYNTHESIS O-METHYLTRANSFERASE, MITOCHONDRIAL"/>
    <property type="match status" value="1"/>
</dbReference>
<keyword evidence="1 5" id="KW-0489">Methyltransferase</keyword>
<name>B1L4G6_KORCO</name>
<proteinExistence type="predicted"/>
<dbReference type="PANTHER" id="PTHR43464">
    <property type="entry name" value="METHYLTRANSFERASE"/>
    <property type="match status" value="1"/>
</dbReference>
<dbReference type="InterPro" id="IPR041698">
    <property type="entry name" value="Methyltransf_25"/>
</dbReference>
<sequence>MDRYAQYYDLLYANRNVSEEVDFLEEVIKKFYKGRARRVLDVGCGTGMHSIEFGRRGYEVVGIDVSEDMINRAREKAKGMENVKFLVGDASNMELRGFDVAIAMYGVISYFTEDESLVKFLEAARRSLVDGGLFIFDTWNILGVIEKRVYYEMPIPELRKSGNSLAIKESSWKIDLKDQIAALDIGWSIIDLSRGSVDIMDHKIRLRLFTPREIRYILRSRSFSVCEIYPDYEIVPFSGSSPEMVVVAKASHEELMGEYEQG</sequence>
<dbReference type="eggNOG" id="arCOG01791">
    <property type="taxonomic scope" value="Archaea"/>
</dbReference>
<dbReference type="GO" id="GO:0008168">
    <property type="term" value="F:methyltransferase activity"/>
    <property type="evidence" value="ECO:0000318"/>
    <property type="project" value="GO_Central"/>
</dbReference>
<evidence type="ECO:0000259" key="4">
    <source>
        <dbReference type="Pfam" id="PF13649"/>
    </source>
</evidence>
<keyword evidence="3" id="KW-0949">S-adenosyl-L-methionine</keyword>
<dbReference type="KEGG" id="kcr:Kcr_0592"/>
<evidence type="ECO:0000256" key="3">
    <source>
        <dbReference type="ARBA" id="ARBA00022691"/>
    </source>
</evidence>